<protein>
    <recommendedName>
        <fullName evidence="1">DUF676 domain-containing protein</fullName>
    </recommendedName>
</protein>
<dbReference type="AlphaFoldDB" id="A0A024UCP0"/>
<dbReference type="InterPro" id="IPR007751">
    <property type="entry name" value="DUF676_lipase-like"/>
</dbReference>
<dbReference type="EMBL" id="KI913959">
    <property type="protein sequence ID" value="ETW03383.1"/>
    <property type="molecule type" value="Genomic_DNA"/>
</dbReference>
<feature type="domain" description="DUF676" evidence="1">
    <location>
        <begin position="75"/>
        <end position="274"/>
    </location>
</feature>
<name>A0A024UCP0_9STRA</name>
<accession>A0A024UCP0</accession>
<dbReference type="SUPFAM" id="SSF53474">
    <property type="entry name" value="alpha/beta-Hydrolases"/>
    <property type="match status" value="1"/>
</dbReference>
<dbReference type="Pfam" id="PF05057">
    <property type="entry name" value="DUF676"/>
    <property type="match status" value="1"/>
</dbReference>
<sequence length="414" mass="45709">MAAPTDSPTSRHLHHLRVQRQQADVNCGITQDNPMLHAMWATHRQHVDATLLGLQCLSPETGQQPRQPPLESLPSNIFVLVHGNNSSPTDLDKLAAALLSSFQPGDSLVLQSSGNAGHLTQRGIAFCGTILAIETLGMFLRYDVDSSDPRLFSIVGHSFGGLIARYSLAFLQVIFSALCITPVSFSTLCTPHLGSRRPGGGVWKRVVQRAVHGILSMNKLYGQTGRDLLLEGEPNSVLEQMSQPDSAFVVALKQFRRRTLVGLVARDHLVPHASACLTRAVPAIPLRPAKDASWQWTLAHSGVDGDDAILTQCLRAFPRLDISEVEASHVRQFTSDNVEFDAHQRVAINSTLLDVAQLMPWRRLHIRVDSSNIHWKKVHDWPIGRNQPSDSRSDEFIALFASMLVEDHKDQKNA</sequence>
<gene>
    <name evidence="2" type="ORF">H310_04861</name>
</gene>
<dbReference type="Gene3D" id="3.40.50.1820">
    <property type="entry name" value="alpha/beta hydrolase"/>
    <property type="match status" value="1"/>
</dbReference>
<evidence type="ECO:0000259" key="1">
    <source>
        <dbReference type="Pfam" id="PF05057"/>
    </source>
</evidence>
<dbReference type="GeneID" id="20081911"/>
<dbReference type="VEuPathDB" id="FungiDB:H310_04861"/>
<evidence type="ECO:0000313" key="2">
    <source>
        <dbReference type="EMBL" id="ETW03383.1"/>
    </source>
</evidence>
<dbReference type="RefSeq" id="XP_008867612.1">
    <property type="nucleotide sequence ID" value="XM_008869390.1"/>
</dbReference>
<reference evidence="2" key="1">
    <citation type="submission" date="2013-12" db="EMBL/GenBank/DDBJ databases">
        <title>The Genome Sequence of Aphanomyces invadans NJM9701.</title>
        <authorList>
            <consortium name="The Broad Institute Genomics Platform"/>
            <person name="Russ C."/>
            <person name="Tyler B."/>
            <person name="van West P."/>
            <person name="Dieguez-Uribeondo J."/>
            <person name="Young S.K."/>
            <person name="Zeng Q."/>
            <person name="Gargeya S."/>
            <person name="Fitzgerald M."/>
            <person name="Abouelleil A."/>
            <person name="Alvarado L."/>
            <person name="Chapman S.B."/>
            <person name="Gainer-Dewar J."/>
            <person name="Goldberg J."/>
            <person name="Griggs A."/>
            <person name="Gujja S."/>
            <person name="Hansen M."/>
            <person name="Howarth C."/>
            <person name="Imamovic A."/>
            <person name="Ireland A."/>
            <person name="Larimer J."/>
            <person name="McCowan C."/>
            <person name="Murphy C."/>
            <person name="Pearson M."/>
            <person name="Poon T.W."/>
            <person name="Priest M."/>
            <person name="Roberts A."/>
            <person name="Saif S."/>
            <person name="Shea T."/>
            <person name="Sykes S."/>
            <person name="Wortman J."/>
            <person name="Nusbaum C."/>
            <person name="Birren B."/>
        </authorList>
    </citation>
    <scope>NUCLEOTIDE SEQUENCE [LARGE SCALE GENOMIC DNA]</scope>
    <source>
        <strain evidence="2">NJM9701</strain>
    </source>
</reference>
<dbReference type="PANTHER" id="PTHR12482">
    <property type="entry name" value="LIPASE ROG1-RELATED-RELATED"/>
    <property type="match status" value="1"/>
</dbReference>
<dbReference type="OrthoDB" id="273452at2759"/>
<dbReference type="InterPro" id="IPR044294">
    <property type="entry name" value="Lipase-like"/>
</dbReference>
<proteinExistence type="predicted"/>
<dbReference type="eggNOG" id="KOG4372">
    <property type="taxonomic scope" value="Eukaryota"/>
</dbReference>
<dbReference type="InterPro" id="IPR029058">
    <property type="entry name" value="AB_hydrolase_fold"/>
</dbReference>
<organism evidence="2">
    <name type="scientific">Aphanomyces invadans</name>
    <dbReference type="NCBI Taxonomy" id="157072"/>
    <lineage>
        <taxon>Eukaryota</taxon>
        <taxon>Sar</taxon>
        <taxon>Stramenopiles</taxon>
        <taxon>Oomycota</taxon>
        <taxon>Saprolegniomycetes</taxon>
        <taxon>Saprolegniales</taxon>
        <taxon>Verrucalvaceae</taxon>
        <taxon>Aphanomyces</taxon>
    </lineage>
</organism>
<dbReference type="PANTHER" id="PTHR12482:SF62">
    <property type="entry name" value="LIPASE ROG1-RELATED"/>
    <property type="match status" value="1"/>
</dbReference>